<organism evidence="7 8">
    <name type="scientific">Iningainema tapete BLCC-T55</name>
    <dbReference type="NCBI Taxonomy" id="2748662"/>
    <lineage>
        <taxon>Bacteria</taxon>
        <taxon>Bacillati</taxon>
        <taxon>Cyanobacteriota</taxon>
        <taxon>Cyanophyceae</taxon>
        <taxon>Nostocales</taxon>
        <taxon>Scytonemataceae</taxon>
        <taxon>Iningainema tapete</taxon>
    </lineage>
</organism>
<comment type="similarity">
    <text evidence="6">Belongs to the HepT RNase toxin family.</text>
</comment>
<evidence type="ECO:0000313" key="8">
    <source>
        <dbReference type="Proteomes" id="UP000629098"/>
    </source>
</evidence>
<dbReference type="GO" id="GO:0110001">
    <property type="term" value="C:toxin-antitoxin complex"/>
    <property type="evidence" value="ECO:0007669"/>
    <property type="project" value="InterPro"/>
</dbReference>
<dbReference type="PANTHER" id="PTHR34139:SF1">
    <property type="entry name" value="RNASE MJ1380-RELATED"/>
    <property type="match status" value="1"/>
</dbReference>
<evidence type="ECO:0000256" key="6">
    <source>
        <dbReference type="ARBA" id="ARBA00024207"/>
    </source>
</evidence>
<dbReference type="PANTHER" id="PTHR34139">
    <property type="entry name" value="UPF0331 PROTEIN MJ0127"/>
    <property type="match status" value="1"/>
</dbReference>
<dbReference type="RefSeq" id="WP_190836608.1">
    <property type="nucleotide sequence ID" value="NZ_CAWPPI010000110.1"/>
</dbReference>
<evidence type="ECO:0000256" key="1">
    <source>
        <dbReference type="ARBA" id="ARBA00022553"/>
    </source>
</evidence>
<sequence length="121" mass="13927">MTKRQLSEFLQDILETIADIEAFTDGIDFETFRVNREKILAVVKSIEIIGEAVKRIPDDIRRQHTQIPWKAVAGMRDVLLHEYWGIDVKVLWATVQEGLPPLKTVILEIEKNLQNTSDAEN</sequence>
<keyword evidence="8" id="KW-1185">Reference proteome</keyword>
<proteinExistence type="inferred from homology"/>
<accession>A0A8J6XMB2</accession>
<dbReference type="Gene3D" id="1.20.120.580">
    <property type="entry name" value="bsu32300-like"/>
    <property type="match status" value="1"/>
</dbReference>
<evidence type="ECO:0000256" key="3">
    <source>
        <dbReference type="ARBA" id="ARBA00022722"/>
    </source>
</evidence>
<protein>
    <submittedName>
        <fullName evidence="7">DUF86 domain-containing protein</fullName>
    </submittedName>
</protein>
<keyword evidence="3" id="KW-0540">Nuclease</keyword>
<dbReference type="InterPro" id="IPR037038">
    <property type="entry name" value="HepT-like_sf"/>
</dbReference>
<keyword evidence="5" id="KW-0378">Hydrolase</keyword>
<reference evidence="7" key="1">
    <citation type="submission" date="2020-09" db="EMBL/GenBank/DDBJ databases">
        <title>Iningainema tapete sp. nov. (Scytonemataceae, Cyanobacteria) from greenhouses in central Florida (USA) produces two types of nodularin with biosynthetic potential for microcystin-LR and anabaenopeptins.</title>
        <authorList>
            <person name="Berthold D.E."/>
            <person name="Lefler F.W."/>
            <person name="Huang I.-S."/>
            <person name="Abdulla H."/>
            <person name="Zimba P.V."/>
            <person name="Laughinghouse H.D. IV."/>
        </authorList>
    </citation>
    <scope>NUCLEOTIDE SEQUENCE</scope>
    <source>
        <strain evidence="7">BLCCT55</strain>
    </source>
</reference>
<gene>
    <name evidence="7" type="ORF">ICL16_37275</name>
</gene>
<dbReference type="GO" id="GO:0004540">
    <property type="term" value="F:RNA nuclease activity"/>
    <property type="evidence" value="ECO:0007669"/>
    <property type="project" value="InterPro"/>
</dbReference>
<evidence type="ECO:0000256" key="2">
    <source>
        <dbReference type="ARBA" id="ARBA00022649"/>
    </source>
</evidence>
<dbReference type="Pfam" id="PF01934">
    <property type="entry name" value="HepT-like"/>
    <property type="match status" value="1"/>
</dbReference>
<dbReference type="InterPro" id="IPR051813">
    <property type="entry name" value="HepT_RNase_toxin"/>
</dbReference>
<dbReference type="EMBL" id="JACXAE010000110">
    <property type="protein sequence ID" value="MBD2777548.1"/>
    <property type="molecule type" value="Genomic_DNA"/>
</dbReference>
<keyword evidence="1" id="KW-0597">Phosphoprotein</keyword>
<keyword evidence="2" id="KW-1277">Toxin-antitoxin system</keyword>
<dbReference type="InterPro" id="IPR008201">
    <property type="entry name" value="HepT-like"/>
</dbReference>
<comment type="caution">
    <text evidence="7">The sequence shown here is derived from an EMBL/GenBank/DDBJ whole genome shotgun (WGS) entry which is preliminary data.</text>
</comment>
<evidence type="ECO:0000313" key="7">
    <source>
        <dbReference type="EMBL" id="MBD2777548.1"/>
    </source>
</evidence>
<evidence type="ECO:0000256" key="4">
    <source>
        <dbReference type="ARBA" id="ARBA00022741"/>
    </source>
</evidence>
<dbReference type="Proteomes" id="UP000629098">
    <property type="component" value="Unassembled WGS sequence"/>
</dbReference>
<keyword evidence="4" id="KW-0547">Nucleotide-binding</keyword>
<dbReference type="AlphaFoldDB" id="A0A8J6XMB2"/>
<dbReference type="GO" id="GO:0000166">
    <property type="term" value="F:nucleotide binding"/>
    <property type="evidence" value="ECO:0007669"/>
    <property type="project" value="UniProtKB-KW"/>
</dbReference>
<name>A0A8J6XMB2_9CYAN</name>
<evidence type="ECO:0000256" key="5">
    <source>
        <dbReference type="ARBA" id="ARBA00022801"/>
    </source>
</evidence>
<dbReference type="GO" id="GO:0016787">
    <property type="term" value="F:hydrolase activity"/>
    <property type="evidence" value="ECO:0007669"/>
    <property type="project" value="UniProtKB-KW"/>
</dbReference>